<dbReference type="RefSeq" id="WP_183010794.1">
    <property type="nucleotide sequence ID" value="NZ_JABEQP010000040.1"/>
</dbReference>
<reference evidence="1 2" key="1">
    <citation type="submission" date="2020-04" db="EMBL/GenBank/DDBJ databases">
        <title>Description of novel Gluconacetobacter.</title>
        <authorList>
            <person name="Sombolestani A."/>
        </authorList>
    </citation>
    <scope>NUCLEOTIDE SEQUENCE [LARGE SCALE GENOMIC DNA]</scope>
    <source>
        <strain evidence="1 2">LMG 22058</strain>
    </source>
</reference>
<name>A0A7W4K3W1_9PROT</name>
<comment type="caution">
    <text evidence="1">The sequence shown here is derived from an EMBL/GenBank/DDBJ whole genome shotgun (WGS) entry which is preliminary data.</text>
</comment>
<organism evidence="1 2">
    <name type="scientific">Gluconacetobacter dulcium</name>
    <dbReference type="NCBI Taxonomy" id="2729096"/>
    <lineage>
        <taxon>Bacteria</taxon>
        <taxon>Pseudomonadati</taxon>
        <taxon>Pseudomonadota</taxon>
        <taxon>Alphaproteobacteria</taxon>
        <taxon>Acetobacterales</taxon>
        <taxon>Acetobacteraceae</taxon>
        <taxon>Gluconacetobacter</taxon>
    </lineage>
</organism>
<evidence type="ECO:0000313" key="2">
    <source>
        <dbReference type="Proteomes" id="UP000530320"/>
    </source>
</evidence>
<protein>
    <submittedName>
        <fullName evidence="1">Uncharacterized protein</fullName>
    </submittedName>
</protein>
<gene>
    <name evidence="1" type="ORF">HLH44_21200</name>
</gene>
<dbReference type="EMBL" id="JABEQP010000040">
    <property type="protein sequence ID" value="MBB2199904.1"/>
    <property type="molecule type" value="Genomic_DNA"/>
</dbReference>
<sequence length="263" mass="29765">MANRKYPANSYEGQAQKFVEPLWLKDELGNYAFSSTTTFLQYRQFFFFIFAAHAVPHYQSTIDNLALINNSGDFVHLPEITLKYRIYRDLDIVVCQLLGKPPNINHFDLSAVSTRTKFKENTLNWVGFPAAKATAFFHHTKIKAGKVGEKIEKVEGGVPLHRTAEFNIIGAAFLNDDGLHVTAEFSDRNVTYAFEGRKSKAHSPQGMSGGALFQAPLCYRGRPTSLIDFFNFRGMGIEYAKNIIKAISRTRIIELLEEILQDD</sequence>
<accession>A0A7W4K3W1</accession>
<dbReference type="AlphaFoldDB" id="A0A7W4K3W1"/>
<evidence type="ECO:0000313" key="1">
    <source>
        <dbReference type="EMBL" id="MBB2199904.1"/>
    </source>
</evidence>
<dbReference type="Proteomes" id="UP000530320">
    <property type="component" value="Unassembled WGS sequence"/>
</dbReference>
<proteinExistence type="predicted"/>